<evidence type="ECO:0000313" key="1">
    <source>
        <dbReference type="Proteomes" id="UP000887563"/>
    </source>
</evidence>
<organism evidence="1 2">
    <name type="scientific">Meloidogyne incognita</name>
    <name type="common">Southern root-knot nematode worm</name>
    <name type="synonym">Oxyuris incognita</name>
    <dbReference type="NCBI Taxonomy" id="6306"/>
    <lineage>
        <taxon>Eukaryota</taxon>
        <taxon>Metazoa</taxon>
        <taxon>Ecdysozoa</taxon>
        <taxon>Nematoda</taxon>
        <taxon>Chromadorea</taxon>
        <taxon>Rhabditida</taxon>
        <taxon>Tylenchina</taxon>
        <taxon>Tylenchomorpha</taxon>
        <taxon>Tylenchoidea</taxon>
        <taxon>Meloidogynidae</taxon>
        <taxon>Meloidogyninae</taxon>
        <taxon>Meloidogyne</taxon>
        <taxon>Meloidogyne incognita group</taxon>
    </lineage>
</organism>
<name>A0A914N535_MELIC</name>
<reference evidence="2" key="1">
    <citation type="submission" date="2022-11" db="UniProtKB">
        <authorList>
            <consortium name="WormBaseParasite"/>
        </authorList>
    </citation>
    <scope>IDENTIFICATION</scope>
</reference>
<dbReference type="WBParaSite" id="Minc3s03349g33588">
    <property type="protein sequence ID" value="Minc3s03349g33588"/>
    <property type="gene ID" value="Minc3s03349g33588"/>
</dbReference>
<dbReference type="AlphaFoldDB" id="A0A914N535"/>
<protein>
    <submittedName>
        <fullName evidence="2">Uncharacterized protein</fullName>
    </submittedName>
</protein>
<dbReference type="Proteomes" id="UP000887563">
    <property type="component" value="Unplaced"/>
</dbReference>
<sequence length="58" mass="6718">MHQKNNLQKKILFCAICGNQSESRNYCVISCANRLGCKDRIIFGETRILCIRISPRYP</sequence>
<proteinExistence type="predicted"/>
<keyword evidence="1" id="KW-1185">Reference proteome</keyword>
<evidence type="ECO:0000313" key="2">
    <source>
        <dbReference type="WBParaSite" id="Minc3s03349g33588"/>
    </source>
</evidence>
<accession>A0A914N535</accession>